<dbReference type="OrthoDB" id="8780025at2"/>
<evidence type="ECO:0000313" key="2">
    <source>
        <dbReference type="EMBL" id="QBI01883.1"/>
    </source>
</evidence>
<protein>
    <submittedName>
        <fullName evidence="1">Uncharacterized protein</fullName>
    </submittedName>
</protein>
<evidence type="ECO:0000313" key="1">
    <source>
        <dbReference type="EMBL" id="GGY38890.1"/>
    </source>
</evidence>
<proteinExistence type="predicted"/>
<reference evidence="2 3" key="2">
    <citation type="submission" date="2019-02" db="EMBL/GenBank/DDBJ databases">
        <title>Draft Genome Sequences of Six Type Strains of the Genus Massilia.</title>
        <authorList>
            <person name="Miess H."/>
            <person name="Frediansyhah A."/>
            <person name="Gross H."/>
        </authorList>
    </citation>
    <scope>NUCLEOTIDE SEQUENCE [LARGE SCALE GENOMIC DNA]</scope>
    <source>
        <strain evidence="2 3">DSM 17472</strain>
    </source>
</reference>
<dbReference type="Proteomes" id="UP000292307">
    <property type="component" value="Chromosome"/>
</dbReference>
<dbReference type="EMBL" id="CP036401">
    <property type="protein sequence ID" value="QBI01883.1"/>
    <property type="molecule type" value="Genomic_DNA"/>
</dbReference>
<reference evidence="1" key="1">
    <citation type="journal article" date="2014" name="Int. J. Syst. Evol. Microbiol.">
        <title>Complete genome sequence of Corynebacterium casei LMG S-19264T (=DSM 44701T), isolated from a smear-ripened cheese.</title>
        <authorList>
            <consortium name="US DOE Joint Genome Institute (JGI-PGF)"/>
            <person name="Walter F."/>
            <person name="Albersmeier A."/>
            <person name="Kalinowski J."/>
            <person name="Ruckert C."/>
        </authorList>
    </citation>
    <scope>NUCLEOTIDE SEQUENCE</scope>
    <source>
        <strain evidence="1">KCTC 12343</strain>
    </source>
</reference>
<organism evidence="1 4">
    <name type="scientific">Pseudoduganella albidiflava</name>
    <dbReference type="NCBI Taxonomy" id="321983"/>
    <lineage>
        <taxon>Bacteria</taxon>
        <taxon>Pseudomonadati</taxon>
        <taxon>Pseudomonadota</taxon>
        <taxon>Betaproteobacteria</taxon>
        <taxon>Burkholderiales</taxon>
        <taxon>Oxalobacteraceae</taxon>
        <taxon>Telluria group</taxon>
        <taxon>Pseudoduganella</taxon>
    </lineage>
</organism>
<accession>A0A411WYW3</accession>
<dbReference type="Proteomes" id="UP000628442">
    <property type="component" value="Unassembled WGS sequence"/>
</dbReference>
<dbReference type="AlphaFoldDB" id="A0A411WYW3"/>
<dbReference type="EMBL" id="BMWV01000004">
    <property type="protein sequence ID" value="GGY38890.1"/>
    <property type="molecule type" value="Genomic_DNA"/>
</dbReference>
<evidence type="ECO:0000313" key="4">
    <source>
        <dbReference type="Proteomes" id="UP000628442"/>
    </source>
</evidence>
<keyword evidence="3" id="KW-1185">Reference proteome</keyword>
<name>A0A411WYW3_9BURK</name>
<gene>
    <name evidence="2" type="ORF">EYF70_14240</name>
    <name evidence="1" type="ORF">GCM10007387_21130</name>
</gene>
<evidence type="ECO:0000313" key="3">
    <source>
        <dbReference type="Proteomes" id="UP000292307"/>
    </source>
</evidence>
<sequence length="79" mass="8702">MPTTITHRRTRIVTLDTGEEPATHCRPGDIAIQQVEGGWTLWFIGDDGSVEGYDEPYPSENEAMWSAKAAAEYASSDQS</sequence>
<reference evidence="1" key="3">
    <citation type="submission" date="2022-12" db="EMBL/GenBank/DDBJ databases">
        <authorList>
            <person name="Sun Q."/>
            <person name="Kim S."/>
        </authorList>
    </citation>
    <scope>NUCLEOTIDE SEQUENCE</scope>
    <source>
        <strain evidence="1">KCTC 12343</strain>
    </source>
</reference>
<dbReference type="RefSeq" id="WP_131146001.1">
    <property type="nucleotide sequence ID" value="NZ_BMWV01000004.1"/>
</dbReference>